<evidence type="ECO:0000256" key="1">
    <source>
        <dbReference type="ARBA" id="ARBA00007963"/>
    </source>
</evidence>
<dbReference type="InterPro" id="IPR023572">
    <property type="entry name" value="Archease_dom"/>
</dbReference>
<dbReference type="InterPro" id="IPR002804">
    <property type="entry name" value="Archease"/>
</dbReference>
<evidence type="ECO:0000313" key="7">
    <source>
        <dbReference type="Proteomes" id="UP000294360"/>
    </source>
</evidence>
<evidence type="ECO:0000256" key="4">
    <source>
        <dbReference type="ARBA" id="ARBA00022837"/>
    </source>
</evidence>
<evidence type="ECO:0000313" key="6">
    <source>
        <dbReference type="EMBL" id="VFU16638.1"/>
    </source>
</evidence>
<dbReference type="GO" id="GO:0008033">
    <property type="term" value="P:tRNA processing"/>
    <property type="evidence" value="ECO:0007669"/>
    <property type="project" value="UniProtKB-KW"/>
</dbReference>
<reference evidence="6 7" key="1">
    <citation type="submission" date="2019-03" db="EMBL/GenBank/DDBJ databases">
        <authorList>
            <person name="Kox A.R. M."/>
        </authorList>
    </citation>
    <scope>NUCLEOTIDE SEQUENCE [LARGE SCALE GENOMIC DNA]</scope>
    <source>
        <strain evidence="6">MTUNDRAET4 annotated genome</strain>
        <plasmid evidence="7">2</plasmid>
    </source>
</reference>
<evidence type="ECO:0000256" key="2">
    <source>
        <dbReference type="ARBA" id="ARBA00022694"/>
    </source>
</evidence>
<dbReference type="SUPFAM" id="SSF69819">
    <property type="entry name" value="MTH1598-like"/>
    <property type="match status" value="1"/>
</dbReference>
<keyword evidence="4" id="KW-0106">Calcium</keyword>
<keyword evidence="2" id="KW-0819">tRNA processing</keyword>
<dbReference type="Gene3D" id="3.55.10.10">
    <property type="entry name" value="Archease domain"/>
    <property type="match status" value="1"/>
</dbReference>
<sequence>MIECIEPAANSAKWEHFPHDADIGVRGIGRTAAEAFEEAAYALTATVTQAKVAPKLLVEVRCESPDVELLFVEWLNTIIYEMAVRRMLFGRFAVRIEGLQATESRVENLRLEGRLWGEPVDVARHRPACEPKGATYTALKVGLDDNGIWTAGCVVDV</sequence>
<geneLocation type="plasmid" evidence="6 7">
    <name>2</name>
</geneLocation>
<accession>A0A4U8Z730</accession>
<dbReference type="RefSeq" id="WP_134493054.1">
    <property type="nucleotide sequence ID" value="NZ_CP139088.1"/>
</dbReference>
<dbReference type="Pfam" id="PF01951">
    <property type="entry name" value="Archease"/>
    <property type="match status" value="1"/>
</dbReference>
<dbReference type="OrthoDB" id="9788587at2"/>
<dbReference type="AlphaFoldDB" id="A0A4U8Z730"/>
<gene>
    <name evidence="6" type="ORF">MTUNDRAET4_0275</name>
</gene>
<dbReference type="EMBL" id="LR536451">
    <property type="protein sequence ID" value="VFU16638.1"/>
    <property type="molecule type" value="Genomic_DNA"/>
</dbReference>
<keyword evidence="6" id="KW-0614">Plasmid</keyword>
<dbReference type="InterPro" id="IPR036820">
    <property type="entry name" value="Archease_dom_sf"/>
</dbReference>
<dbReference type="PANTHER" id="PTHR12682:SF11">
    <property type="entry name" value="PROTEIN ARCHEASE"/>
    <property type="match status" value="1"/>
</dbReference>
<keyword evidence="3" id="KW-0479">Metal-binding</keyword>
<feature type="domain" description="Archease" evidence="5">
    <location>
        <begin position="14"/>
        <end position="157"/>
    </location>
</feature>
<dbReference type="GO" id="GO:0046872">
    <property type="term" value="F:metal ion binding"/>
    <property type="evidence" value="ECO:0007669"/>
    <property type="project" value="UniProtKB-KW"/>
</dbReference>
<name>A0A4U8Z730_METTU</name>
<comment type="similarity">
    <text evidence="1">Belongs to the archease family.</text>
</comment>
<evidence type="ECO:0000256" key="3">
    <source>
        <dbReference type="ARBA" id="ARBA00022723"/>
    </source>
</evidence>
<organism evidence="6 7">
    <name type="scientific">Methylocella tundrae</name>
    <dbReference type="NCBI Taxonomy" id="227605"/>
    <lineage>
        <taxon>Bacteria</taxon>
        <taxon>Pseudomonadati</taxon>
        <taxon>Pseudomonadota</taxon>
        <taxon>Alphaproteobacteria</taxon>
        <taxon>Hyphomicrobiales</taxon>
        <taxon>Beijerinckiaceae</taxon>
        <taxon>Methylocella</taxon>
    </lineage>
</organism>
<dbReference type="KEGG" id="mtun:MTUNDRAET4_0275.1"/>
<proteinExistence type="inferred from homology"/>
<evidence type="ECO:0000259" key="5">
    <source>
        <dbReference type="Pfam" id="PF01951"/>
    </source>
</evidence>
<dbReference type="Proteomes" id="UP000294360">
    <property type="component" value="Plasmid 2"/>
</dbReference>
<protein>
    <submittedName>
        <fullName evidence="6">Archease</fullName>
    </submittedName>
</protein>
<dbReference type="PANTHER" id="PTHR12682">
    <property type="entry name" value="ARCHEASE"/>
    <property type="match status" value="1"/>
</dbReference>